<reference evidence="1" key="1">
    <citation type="submission" date="2021-11" db="EMBL/GenBank/DDBJ databases">
        <title>Study of the species diversity of bacterial strains isolated from a unique natural object - Shulgan-Tash cave (Bashkiria).</title>
        <authorList>
            <person name="Sazanova A.L."/>
            <person name="Chirak E.R."/>
            <person name="Safronova V.I."/>
        </authorList>
    </citation>
    <scope>NUCLEOTIDE SEQUENCE</scope>
    <source>
        <strain evidence="1">P1</strain>
    </source>
</reference>
<proteinExistence type="predicted"/>
<gene>
    <name evidence="1" type="ORF">LP422_18620</name>
</gene>
<dbReference type="Proteomes" id="UP001059663">
    <property type="component" value="Chromosome"/>
</dbReference>
<accession>A0AC61U8V1</accession>
<evidence type="ECO:0000313" key="1">
    <source>
        <dbReference type="EMBL" id="UUZ46485.1"/>
    </source>
</evidence>
<sequence>MTGDGRPSRRRDLWDDEGPETTGYPAADPSPATPAPEPAATTEPAAATPVTKGEDPEPAPTRRSARHERKRRPRVARPARCGRRPRPVRWRRLRRAGWQRRHRLGLRRPDDHRRGHPGDRRPPRGGSGQGQGEQRLRDLRRHLHLSGRRGEEHQRRPGA</sequence>
<protein>
    <submittedName>
        <fullName evidence="1">Uncharacterized protein</fullName>
    </submittedName>
</protein>
<dbReference type="EMBL" id="CP087977">
    <property type="protein sequence ID" value="UUZ46485.1"/>
    <property type="molecule type" value="Genomic_DNA"/>
</dbReference>
<organism evidence="1 2">
    <name type="scientific">Janibacter limosus</name>
    <dbReference type="NCBI Taxonomy" id="53458"/>
    <lineage>
        <taxon>Bacteria</taxon>
        <taxon>Bacillati</taxon>
        <taxon>Actinomycetota</taxon>
        <taxon>Actinomycetes</taxon>
        <taxon>Micrococcales</taxon>
        <taxon>Intrasporangiaceae</taxon>
        <taxon>Janibacter</taxon>
    </lineage>
</organism>
<evidence type="ECO:0000313" key="2">
    <source>
        <dbReference type="Proteomes" id="UP001059663"/>
    </source>
</evidence>
<name>A0AC61U8V1_9MICO</name>